<dbReference type="AlphaFoldDB" id="A0AAP0ED93"/>
<accession>A0AAP0ED93</accession>
<dbReference type="EMBL" id="JBBNAG010000012">
    <property type="protein sequence ID" value="KAK9089407.1"/>
    <property type="molecule type" value="Genomic_DNA"/>
</dbReference>
<proteinExistence type="predicted"/>
<comment type="caution">
    <text evidence="1">The sequence shown here is derived from an EMBL/GenBank/DDBJ whole genome shotgun (WGS) entry which is preliminary data.</text>
</comment>
<gene>
    <name evidence="1" type="ORF">Scep_028489</name>
</gene>
<dbReference type="Proteomes" id="UP001419268">
    <property type="component" value="Unassembled WGS sequence"/>
</dbReference>
<keyword evidence="2" id="KW-1185">Reference proteome</keyword>
<protein>
    <submittedName>
        <fullName evidence="1">Uncharacterized protein</fullName>
    </submittedName>
</protein>
<evidence type="ECO:0000313" key="1">
    <source>
        <dbReference type="EMBL" id="KAK9089407.1"/>
    </source>
</evidence>
<sequence>MTPLHHSRLLSWRRWLPPLGRLLDRGRGAEESARRWWSSFLAAAREGDWYSTTAVVLSKRAMAEAVAERAFAARRGEPYSSGVDYGVVEGGFSGGGGVIEGALTLRGVGVVAGRCSTEGGSSAVEGEKSDANRIWAVDFSLVSI</sequence>
<reference evidence="1 2" key="1">
    <citation type="submission" date="2024-01" db="EMBL/GenBank/DDBJ databases">
        <title>Genome assemblies of Stephania.</title>
        <authorList>
            <person name="Yang L."/>
        </authorList>
    </citation>
    <scope>NUCLEOTIDE SEQUENCE [LARGE SCALE GENOMIC DNA]</scope>
    <source>
        <strain evidence="1">JXDWG</strain>
        <tissue evidence="1">Leaf</tissue>
    </source>
</reference>
<organism evidence="1 2">
    <name type="scientific">Stephania cephalantha</name>
    <dbReference type="NCBI Taxonomy" id="152367"/>
    <lineage>
        <taxon>Eukaryota</taxon>
        <taxon>Viridiplantae</taxon>
        <taxon>Streptophyta</taxon>
        <taxon>Embryophyta</taxon>
        <taxon>Tracheophyta</taxon>
        <taxon>Spermatophyta</taxon>
        <taxon>Magnoliopsida</taxon>
        <taxon>Ranunculales</taxon>
        <taxon>Menispermaceae</taxon>
        <taxon>Menispermoideae</taxon>
        <taxon>Cissampelideae</taxon>
        <taxon>Stephania</taxon>
    </lineage>
</organism>
<name>A0AAP0ED93_9MAGN</name>
<evidence type="ECO:0000313" key="2">
    <source>
        <dbReference type="Proteomes" id="UP001419268"/>
    </source>
</evidence>